<comment type="caution">
    <text evidence="5">The sequence shown here is derived from an EMBL/GenBank/DDBJ whole genome shotgun (WGS) entry which is preliminary data.</text>
</comment>
<gene>
    <name evidence="5" type="ORF">QE369_000677</name>
</gene>
<dbReference type="PANTHER" id="PTHR37423">
    <property type="entry name" value="SOLUBLE LYTIC MUREIN TRANSGLYCOSYLASE-RELATED"/>
    <property type="match status" value="1"/>
</dbReference>
<protein>
    <submittedName>
        <fullName evidence="5">Soluble lytic murein transglycosylase-like protein</fullName>
    </submittedName>
</protein>
<dbReference type="AlphaFoldDB" id="A0AAJ2B722"/>
<name>A0AAJ2B722_9HYPH</name>
<reference evidence="5" key="1">
    <citation type="submission" date="2023-08" db="EMBL/GenBank/DDBJ databases">
        <title>Functional and genomic diversity of the sorghum phyllosphere microbiome.</title>
        <authorList>
            <person name="Shade A."/>
        </authorList>
    </citation>
    <scope>NUCLEOTIDE SEQUENCE</scope>
    <source>
        <strain evidence="5">SORGH_AS_0974</strain>
    </source>
</reference>
<evidence type="ECO:0000256" key="1">
    <source>
        <dbReference type="ARBA" id="ARBA00007734"/>
    </source>
</evidence>
<dbReference type="EMBL" id="JAVIZC010000001">
    <property type="protein sequence ID" value="MDR6100499.1"/>
    <property type="molecule type" value="Genomic_DNA"/>
</dbReference>
<dbReference type="Pfam" id="PF01464">
    <property type="entry name" value="SLT"/>
    <property type="match status" value="1"/>
</dbReference>
<sequence length="227" mass="24287">MRVNTMNARPIIFAWVAISMNVFPLSAAEIDRAGQPSTCIDGAVAVGEVQDLIRKESQRQGADVKLALAVSGQESGFGQRVNSPAGARGVMQLMPETAARYGVADVCDAAQNIRGGVSFLKDLEDRFGGNIFLIVAAYNAGEDRVLRARGVPAIAETVNYVALVANAYYGFENVFRQDRRGAIRTATDAGVDLLTTGSLENQPASIHPEQSKPAERTWIGGSVLYVQ</sequence>
<evidence type="ECO:0000256" key="2">
    <source>
        <dbReference type="ARBA" id="ARBA00009387"/>
    </source>
</evidence>
<evidence type="ECO:0000259" key="4">
    <source>
        <dbReference type="Pfam" id="PF01464"/>
    </source>
</evidence>
<dbReference type="PANTHER" id="PTHR37423:SF2">
    <property type="entry name" value="MEMBRANE-BOUND LYTIC MUREIN TRANSGLYCOSYLASE C"/>
    <property type="match status" value="1"/>
</dbReference>
<dbReference type="CDD" id="cd00254">
    <property type="entry name" value="LT-like"/>
    <property type="match status" value="1"/>
</dbReference>
<comment type="similarity">
    <text evidence="1">Belongs to the transglycosylase Slt family.</text>
</comment>
<dbReference type="InterPro" id="IPR023346">
    <property type="entry name" value="Lysozyme-like_dom_sf"/>
</dbReference>
<feature type="chain" id="PRO_5042534101" evidence="3">
    <location>
        <begin position="28"/>
        <end position="227"/>
    </location>
</feature>
<comment type="similarity">
    <text evidence="2">Belongs to the virb1 family.</text>
</comment>
<feature type="signal peptide" evidence="3">
    <location>
        <begin position="1"/>
        <end position="27"/>
    </location>
</feature>
<evidence type="ECO:0000313" key="6">
    <source>
        <dbReference type="Proteomes" id="UP001255601"/>
    </source>
</evidence>
<organism evidence="5 6">
    <name type="scientific">Agrobacterium larrymoorei</name>
    <dbReference type="NCBI Taxonomy" id="160699"/>
    <lineage>
        <taxon>Bacteria</taxon>
        <taxon>Pseudomonadati</taxon>
        <taxon>Pseudomonadota</taxon>
        <taxon>Alphaproteobacteria</taxon>
        <taxon>Hyphomicrobiales</taxon>
        <taxon>Rhizobiaceae</taxon>
        <taxon>Rhizobium/Agrobacterium group</taxon>
        <taxon>Agrobacterium</taxon>
    </lineage>
</organism>
<dbReference type="Proteomes" id="UP001255601">
    <property type="component" value="Unassembled WGS sequence"/>
</dbReference>
<feature type="domain" description="Transglycosylase SLT" evidence="4">
    <location>
        <begin position="52"/>
        <end position="150"/>
    </location>
</feature>
<dbReference type="InterPro" id="IPR008258">
    <property type="entry name" value="Transglycosylase_SLT_dom_1"/>
</dbReference>
<keyword evidence="3" id="KW-0732">Signal</keyword>
<accession>A0AAJ2B722</accession>
<proteinExistence type="inferred from homology"/>
<evidence type="ECO:0000313" key="5">
    <source>
        <dbReference type="EMBL" id="MDR6100499.1"/>
    </source>
</evidence>
<dbReference type="Gene3D" id="1.10.530.10">
    <property type="match status" value="1"/>
</dbReference>
<evidence type="ECO:0000256" key="3">
    <source>
        <dbReference type="SAM" id="SignalP"/>
    </source>
</evidence>
<dbReference type="SUPFAM" id="SSF53955">
    <property type="entry name" value="Lysozyme-like"/>
    <property type="match status" value="1"/>
</dbReference>